<dbReference type="Proteomes" id="UP000000742">
    <property type="component" value="Chromosome"/>
</dbReference>
<dbReference type="KEGG" id="afl:Aflv_1188"/>
<reference evidence="1 2" key="1">
    <citation type="journal article" date="2008" name="Genome Biol.">
        <title>Encapsulated in silica: genome, proteome and physiology of the thermophilic bacterium Anoxybacillus flavithermus WK1.</title>
        <authorList>
            <person name="Saw J.H."/>
            <person name="Mountain B.W."/>
            <person name="Feng L."/>
            <person name="Omelchenko M.V."/>
            <person name="Hou S."/>
            <person name="Saito J.A."/>
            <person name="Stott M.B."/>
            <person name="Li D."/>
            <person name="Zhao G."/>
            <person name="Wu J."/>
            <person name="Galperin M.Y."/>
            <person name="Koonin E.V."/>
            <person name="Makarova K.S."/>
            <person name="Wolf Y.I."/>
            <person name="Rigden D.J."/>
            <person name="Dunfield P.F."/>
            <person name="Wang L."/>
            <person name="Alam M."/>
        </authorList>
    </citation>
    <scope>NUCLEOTIDE SEQUENCE [LARGE SCALE GENOMIC DNA]</scope>
    <source>
        <strain evidence="2">DSM 21510 / WK1</strain>
    </source>
</reference>
<dbReference type="EMBL" id="CP000922">
    <property type="protein sequence ID" value="ACJ33564.1"/>
    <property type="molecule type" value="Genomic_DNA"/>
</dbReference>
<gene>
    <name evidence="1" type="ordered locus">Aflv_1188</name>
</gene>
<evidence type="ECO:0000313" key="2">
    <source>
        <dbReference type="Proteomes" id="UP000000742"/>
    </source>
</evidence>
<protein>
    <submittedName>
        <fullName evidence="1">Predicted secreted protein</fullName>
    </submittedName>
</protein>
<dbReference type="HOGENOM" id="CLU_1072167_0_0_9"/>
<sequence length="259" mass="28921">MLIVLKKSISRITLGLILLFATGVYAKDLEEDKIDIVEKSNKKIIVEKSDGERLIINLDRPDFKDKLSDNLIKDIAEQADISDNVTIHDIIESSSCITIPNNARILNVKNNRFSLNVAQPESLLYRYEVTKKYTDRSPLAAQLIISVAYGETATLKSSITVTNSATISGATKLPDEGLAELNASLNASVTYTYEKGRTFSGPAKGYTSRQYYSTRFHDRGNYIVRKINRITGNVSEIYTGTYGEPSLQDPIVNWSRDIK</sequence>
<proteinExistence type="predicted"/>
<accession>B7GJB6</accession>
<organism evidence="1 2">
    <name type="scientific">Anoxybacillus flavithermus (strain DSM 21510 / WK1)</name>
    <dbReference type="NCBI Taxonomy" id="491915"/>
    <lineage>
        <taxon>Bacteria</taxon>
        <taxon>Bacillati</taxon>
        <taxon>Bacillota</taxon>
        <taxon>Bacilli</taxon>
        <taxon>Bacillales</taxon>
        <taxon>Anoxybacillaceae</taxon>
        <taxon>Anoxybacillus</taxon>
    </lineage>
</organism>
<dbReference type="AlphaFoldDB" id="B7GJB6"/>
<dbReference type="eggNOG" id="ENOG502ZDID">
    <property type="taxonomic scope" value="Bacteria"/>
</dbReference>
<evidence type="ECO:0000313" key="1">
    <source>
        <dbReference type="EMBL" id="ACJ33564.1"/>
    </source>
</evidence>
<name>B7GJB6_ANOFW</name>